<reference evidence="2 3" key="1">
    <citation type="submission" date="2018-03" db="EMBL/GenBank/DDBJ databases">
        <title>Defining the species Micromonospora saelicesensis and Micromonospora noduli under the framework of genomics.</title>
        <authorList>
            <person name="Riesco R."/>
            <person name="Trujillo M.E."/>
        </authorList>
    </citation>
    <scope>NUCLEOTIDE SEQUENCE [LARGE SCALE GENOMIC DNA]</scope>
    <source>
        <strain evidence="2 3">LAH08</strain>
    </source>
</reference>
<comment type="caution">
    <text evidence="2">The sequence shown here is derived from an EMBL/GenBank/DDBJ whole genome shotgun (WGS) entry which is preliminary data.</text>
</comment>
<evidence type="ECO:0000256" key="1">
    <source>
        <dbReference type="SAM" id="SignalP"/>
    </source>
</evidence>
<dbReference type="Gene3D" id="2.120.10.30">
    <property type="entry name" value="TolB, C-terminal domain"/>
    <property type="match status" value="1"/>
</dbReference>
<dbReference type="AlphaFoldDB" id="A0A328NDP1"/>
<gene>
    <name evidence="2" type="ORF">LAH08_00394</name>
</gene>
<proteinExistence type="predicted"/>
<evidence type="ECO:0008006" key="4">
    <source>
        <dbReference type="Google" id="ProtNLM"/>
    </source>
</evidence>
<organism evidence="2 3">
    <name type="scientific">Micromonospora noduli</name>
    <dbReference type="NCBI Taxonomy" id="709876"/>
    <lineage>
        <taxon>Bacteria</taxon>
        <taxon>Bacillati</taxon>
        <taxon>Actinomycetota</taxon>
        <taxon>Actinomycetes</taxon>
        <taxon>Micromonosporales</taxon>
        <taxon>Micromonosporaceae</taxon>
        <taxon>Micromonospora</taxon>
    </lineage>
</organism>
<feature type="signal peptide" evidence="1">
    <location>
        <begin position="1"/>
        <end position="24"/>
    </location>
</feature>
<dbReference type="EMBL" id="PYAA01000003">
    <property type="protein sequence ID" value="RAO05867.1"/>
    <property type="molecule type" value="Genomic_DNA"/>
</dbReference>
<evidence type="ECO:0000313" key="2">
    <source>
        <dbReference type="EMBL" id="RAO05867.1"/>
    </source>
</evidence>
<dbReference type="SUPFAM" id="SSF101898">
    <property type="entry name" value="NHL repeat"/>
    <property type="match status" value="1"/>
</dbReference>
<dbReference type="Proteomes" id="UP000248966">
    <property type="component" value="Unassembled WGS sequence"/>
</dbReference>
<accession>A0A328NDP1</accession>
<protein>
    <recommendedName>
        <fullName evidence="4">Superoxide dismutase</fullName>
    </recommendedName>
</protein>
<keyword evidence="1" id="KW-0732">Signal</keyword>
<name>A0A328NDP1_9ACTN</name>
<dbReference type="RefSeq" id="WP_112582476.1">
    <property type="nucleotide sequence ID" value="NZ_PYAA01000003.1"/>
</dbReference>
<evidence type="ECO:0000313" key="3">
    <source>
        <dbReference type="Proteomes" id="UP000248966"/>
    </source>
</evidence>
<sequence length="316" mass="33030">MNTFLVLTTSLVVLAGTSGVPAHAAVDRADTYVVSSEPGVLPEGIAVTRTGTMYVTSLATGAVYRGDVRHRRLRPFLPAGSDGRTHAAGVRVDRAGRLFVAGYDTATLFVYDPDGRLLAKRSAVTGAALNDLVITDHAVYVTDSVGGTIWRATLDGGRVGPLEAWLLPSDFPTAPGFLNGIVAGAGDRLAVVADQGTGAPGTERLWRIDLADATASEVRVSGGQLGADGLLLEGNRLYGVVNFPDPADGYRFAVNLAVLDGGLRAARVVRQSRTAGLEQSPTTLARDRDRLLWVNSQLSATAPAPPFTVTEVPGLS</sequence>
<feature type="chain" id="PRO_5016439104" description="Superoxide dismutase" evidence="1">
    <location>
        <begin position="25"/>
        <end position="316"/>
    </location>
</feature>
<dbReference type="InterPro" id="IPR011042">
    <property type="entry name" value="6-blade_b-propeller_TolB-like"/>
</dbReference>